<reference evidence="2 4" key="1">
    <citation type="submission" date="2017-11" db="EMBL/GenBank/DDBJ databases">
        <title>Complete genome sequence of Streptomyces lavendulae subsp. lavendulae CCM 3239 (formerly 'Streptomyces aureofaciens CCM 3239'), the producer of the angucycline-type antibiotic auricin.</title>
        <authorList>
            <person name="Busche T."/>
            <person name="Novakova R."/>
            <person name="Al'Dilaimi A."/>
            <person name="Homerova D."/>
            <person name="Feckova L."/>
            <person name="Rezuchova B."/>
            <person name="Mingyar E."/>
            <person name="Csolleiova D."/>
            <person name="Bekeova C."/>
            <person name="Winkler A."/>
            <person name="Sevcikova B."/>
            <person name="Kalinowski J."/>
            <person name="Kormanec J."/>
            <person name="Ruckert C."/>
        </authorList>
    </citation>
    <scope>NUCLEOTIDE SEQUENCE [LARGE SCALE GENOMIC DNA]</scope>
    <source>
        <strain evidence="2 4">CCM 3239</strain>
    </source>
</reference>
<keyword evidence="4" id="KW-1185">Reference proteome</keyword>
<evidence type="ECO:0000313" key="3">
    <source>
        <dbReference type="EMBL" id="ATZ29634.1"/>
    </source>
</evidence>
<keyword evidence="1" id="KW-0812">Transmembrane</keyword>
<protein>
    <submittedName>
        <fullName evidence="2">Uncharacterized protein</fullName>
    </submittedName>
</protein>
<accession>A0A2K8P5B2</accession>
<dbReference type="KEGG" id="slx:SLAV_39355"/>
<evidence type="ECO:0000313" key="2">
    <source>
        <dbReference type="EMBL" id="ATZ21937.1"/>
    </source>
</evidence>
<dbReference type="AlphaFoldDB" id="A0A2K8P5B2"/>
<feature type="transmembrane region" description="Helical" evidence="1">
    <location>
        <begin position="12"/>
        <end position="31"/>
    </location>
</feature>
<dbReference type="GeneID" id="49388798"/>
<gene>
    <name evidence="2" type="ORF">SLAV_00035</name>
    <name evidence="3" type="ORF">SLAV_39355</name>
</gene>
<dbReference type="RefSeq" id="WP_030239769.1">
    <property type="nucleotide sequence ID" value="NZ_CP024985.1"/>
</dbReference>
<keyword evidence="1" id="KW-1133">Transmembrane helix</keyword>
<keyword evidence="1" id="KW-0472">Membrane</keyword>
<name>A0A2K8P5B2_STRLA</name>
<dbReference type="KEGG" id="slx:SLAV_00035"/>
<dbReference type="EMBL" id="CP024985">
    <property type="protein sequence ID" value="ATZ29634.1"/>
    <property type="molecule type" value="Genomic_DNA"/>
</dbReference>
<organism evidence="2 4">
    <name type="scientific">Streptomyces lavendulae subsp. lavendulae</name>
    <dbReference type="NCBI Taxonomy" id="58340"/>
    <lineage>
        <taxon>Bacteria</taxon>
        <taxon>Bacillati</taxon>
        <taxon>Actinomycetota</taxon>
        <taxon>Actinomycetes</taxon>
        <taxon>Kitasatosporales</taxon>
        <taxon>Streptomycetaceae</taxon>
        <taxon>Streptomyces</taxon>
    </lineage>
</organism>
<evidence type="ECO:0000313" key="4">
    <source>
        <dbReference type="Proteomes" id="UP000231791"/>
    </source>
</evidence>
<dbReference type="EMBL" id="CP024985">
    <property type="protein sequence ID" value="ATZ21937.1"/>
    <property type="molecule type" value="Genomic_DNA"/>
</dbReference>
<evidence type="ECO:0000256" key="1">
    <source>
        <dbReference type="SAM" id="Phobius"/>
    </source>
</evidence>
<sequence>MNISGMDWGTLPAWVSAAGSSAALLATTYIIGRDRGDKHRADANRVSCWMFPPTPQETRIAGRNGEDLVIIVQVKNVSDRPVFDVECLTWAPYPERMGDRPLLVADVLKTSDGHNEANVEVPYSSDAAVPAPAAVIFRDADGRRWLRDLTTRELHRIREHRTRRGLVRRLRIRRQMMRTIGLKTLRPGYVRRSAFDKRPWQSRRNRRDPRRMGLW</sequence>
<dbReference type="Proteomes" id="UP000231791">
    <property type="component" value="Chromosome"/>
</dbReference>
<proteinExistence type="predicted"/>